<accession>A0A0J6WZC7</accession>
<keyword evidence="1" id="KW-1133">Transmembrane helix</keyword>
<evidence type="ECO:0000313" key="2">
    <source>
        <dbReference type="EMBL" id="KMO87598.1"/>
    </source>
</evidence>
<protein>
    <submittedName>
        <fullName evidence="2">Sigma-K factor processing regulatory protein BofA</fullName>
    </submittedName>
</protein>
<organism evidence="2 3">
    <name type="scientific">Megasphaera cerevisiae DSM 20462</name>
    <dbReference type="NCBI Taxonomy" id="1122219"/>
    <lineage>
        <taxon>Bacteria</taxon>
        <taxon>Bacillati</taxon>
        <taxon>Bacillota</taxon>
        <taxon>Negativicutes</taxon>
        <taxon>Veillonellales</taxon>
        <taxon>Veillonellaceae</taxon>
        <taxon>Megasphaera</taxon>
    </lineage>
</organism>
<comment type="caution">
    <text evidence="2">The sequence shown here is derived from an EMBL/GenBank/DDBJ whole genome shotgun (WGS) entry which is preliminary data.</text>
</comment>
<sequence>MEYLWIGIGIIALFILNKFVLAPFRRLFVNIVVGLIVLYLVNSYGYLFGFHNVPITLVTGLIIGIFGLPGVLVVTLYYTFF</sequence>
<dbReference type="RefSeq" id="WP_048513052.1">
    <property type="nucleotide sequence ID" value="NZ_FUXD01000010.1"/>
</dbReference>
<dbReference type="STRING" id="39029.BSR42_01235"/>
<dbReference type="InParanoid" id="A0A0J6WZC7"/>
<dbReference type="Proteomes" id="UP000036503">
    <property type="component" value="Unassembled WGS sequence"/>
</dbReference>
<dbReference type="FunCoup" id="A0A0J6WZC7">
    <property type="interactions" value="10"/>
</dbReference>
<keyword evidence="1" id="KW-0812">Transmembrane</keyword>
<feature type="transmembrane region" description="Helical" evidence="1">
    <location>
        <begin position="31"/>
        <end position="49"/>
    </location>
</feature>
<feature type="transmembrane region" description="Helical" evidence="1">
    <location>
        <begin position="55"/>
        <end position="80"/>
    </location>
</feature>
<dbReference type="InterPro" id="IPR010001">
    <property type="entry name" value="BofA"/>
</dbReference>
<evidence type="ECO:0000313" key="3">
    <source>
        <dbReference type="Proteomes" id="UP000036503"/>
    </source>
</evidence>
<dbReference type="OrthoDB" id="1625353at2"/>
<dbReference type="Pfam" id="PF07441">
    <property type="entry name" value="BofA"/>
    <property type="match status" value="1"/>
</dbReference>
<keyword evidence="3" id="KW-1185">Reference proteome</keyword>
<keyword evidence="1" id="KW-0472">Membrane</keyword>
<feature type="transmembrane region" description="Helical" evidence="1">
    <location>
        <begin position="6"/>
        <end position="24"/>
    </location>
</feature>
<name>A0A0J6WZC7_9FIRM</name>
<dbReference type="EMBL" id="LEKT01000003">
    <property type="protein sequence ID" value="KMO87598.1"/>
    <property type="molecule type" value="Genomic_DNA"/>
</dbReference>
<proteinExistence type="predicted"/>
<gene>
    <name evidence="2" type="ORF">AB840_01450</name>
</gene>
<reference evidence="2 3" key="1">
    <citation type="submission" date="2015-06" db="EMBL/GenBank/DDBJ databases">
        <title>Draft genome sequence of beer spoilage bacterium Megasphaera cerevisiae type strain 20462.</title>
        <authorList>
            <person name="Kutumbaka K."/>
            <person name="Pasmowitz J."/>
            <person name="Mategko J."/>
            <person name="Reyes D."/>
            <person name="Friedrich A."/>
            <person name="Han S."/>
            <person name="Martens-Habbena W."/>
            <person name="Neal-McKinney J."/>
            <person name="Janagama H.K."/>
            <person name="Nadala C."/>
            <person name="Samadpour M."/>
        </authorList>
    </citation>
    <scope>NUCLEOTIDE SEQUENCE [LARGE SCALE GENOMIC DNA]</scope>
    <source>
        <strain evidence="2 3">DSM 20462</strain>
    </source>
</reference>
<evidence type="ECO:0000256" key="1">
    <source>
        <dbReference type="SAM" id="Phobius"/>
    </source>
</evidence>
<dbReference type="PATRIC" id="fig|1122219.3.peg.1091"/>
<dbReference type="AlphaFoldDB" id="A0A0J6WZC7"/>